<organism evidence="1 2">
    <name type="scientific">Arctium lappa</name>
    <name type="common">Greater burdock</name>
    <name type="synonym">Lappa major</name>
    <dbReference type="NCBI Taxonomy" id="4217"/>
    <lineage>
        <taxon>Eukaryota</taxon>
        <taxon>Viridiplantae</taxon>
        <taxon>Streptophyta</taxon>
        <taxon>Embryophyta</taxon>
        <taxon>Tracheophyta</taxon>
        <taxon>Spermatophyta</taxon>
        <taxon>Magnoliopsida</taxon>
        <taxon>eudicotyledons</taxon>
        <taxon>Gunneridae</taxon>
        <taxon>Pentapetalae</taxon>
        <taxon>asterids</taxon>
        <taxon>campanulids</taxon>
        <taxon>Asterales</taxon>
        <taxon>Asteraceae</taxon>
        <taxon>Carduoideae</taxon>
        <taxon>Cardueae</taxon>
        <taxon>Arctiinae</taxon>
        <taxon>Arctium</taxon>
    </lineage>
</organism>
<name>A0ACB9B7C3_ARCLA</name>
<reference evidence="1 2" key="2">
    <citation type="journal article" date="2022" name="Mol. Ecol. Resour.">
        <title>The genomes of chicory, endive, great burdock and yacon provide insights into Asteraceae paleo-polyploidization history and plant inulin production.</title>
        <authorList>
            <person name="Fan W."/>
            <person name="Wang S."/>
            <person name="Wang H."/>
            <person name="Wang A."/>
            <person name="Jiang F."/>
            <person name="Liu H."/>
            <person name="Zhao H."/>
            <person name="Xu D."/>
            <person name="Zhang Y."/>
        </authorList>
    </citation>
    <scope>NUCLEOTIDE SEQUENCE [LARGE SCALE GENOMIC DNA]</scope>
    <source>
        <strain evidence="2">cv. Niubang</strain>
    </source>
</reference>
<evidence type="ECO:0000313" key="2">
    <source>
        <dbReference type="Proteomes" id="UP001055879"/>
    </source>
</evidence>
<proteinExistence type="predicted"/>
<dbReference type="Proteomes" id="UP001055879">
    <property type="component" value="Linkage Group LG06"/>
</dbReference>
<comment type="caution">
    <text evidence="1">The sequence shown here is derived from an EMBL/GenBank/DDBJ whole genome shotgun (WGS) entry which is preliminary data.</text>
</comment>
<gene>
    <name evidence="1" type="ORF">L6452_18951</name>
</gene>
<protein>
    <submittedName>
        <fullName evidence="1">Uncharacterized protein</fullName>
    </submittedName>
</protein>
<keyword evidence="2" id="KW-1185">Reference proteome</keyword>
<dbReference type="EMBL" id="CM042052">
    <property type="protein sequence ID" value="KAI3718100.1"/>
    <property type="molecule type" value="Genomic_DNA"/>
</dbReference>
<sequence>MHGPALGPPLSVPTTEVGNKVTTDSQTFKTSIFDRLSMPTDHGLVFEEVSILQHQNETMSSYASKLQPNGHNTGKFLKKLWLIRIKGFETEEVRDQFMEKGVEMKDPRCKGGSDKQKDAMSDPLDVERIVESTKTTANTSAFPSRSTVNVQSKGDLLSSVREAFTKANRGRLNTTPFSVLMDLDEEGSILHGLHGDDEVGNTTVDVESQVPGKSGTPPNVSS</sequence>
<evidence type="ECO:0000313" key="1">
    <source>
        <dbReference type="EMBL" id="KAI3718100.1"/>
    </source>
</evidence>
<accession>A0ACB9B7C3</accession>
<reference evidence="2" key="1">
    <citation type="journal article" date="2022" name="Mol. Ecol. Resour.">
        <title>The genomes of chicory, endive, great burdock and yacon provide insights into Asteraceae palaeo-polyploidization history and plant inulin production.</title>
        <authorList>
            <person name="Fan W."/>
            <person name="Wang S."/>
            <person name="Wang H."/>
            <person name="Wang A."/>
            <person name="Jiang F."/>
            <person name="Liu H."/>
            <person name="Zhao H."/>
            <person name="Xu D."/>
            <person name="Zhang Y."/>
        </authorList>
    </citation>
    <scope>NUCLEOTIDE SEQUENCE [LARGE SCALE GENOMIC DNA]</scope>
    <source>
        <strain evidence="2">cv. Niubang</strain>
    </source>
</reference>